<feature type="transmembrane region" description="Helical" evidence="8">
    <location>
        <begin position="273"/>
        <end position="294"/>
    </location>
</feature>
<dbReference type="Gene3D" id="1.20.1250.20">
    <property type="entry name" value="MFS general substrate transporter like domains"/>
    <property type="match status" value="1"/>
</dbReference>
<evidence type="ECO:0000259" key="9">
    <source>
        <dbReference type="PROSITE" id="PS50850"/>
    </source>
</evidence>
<keyword evidence="4 8" id="KW-0812">Transmembrane</keyword>
<dbReference type="PROSITE" id="PS50850">
    <property type="entry name" value="MFS"/>
    <property type="match status" value="1"/>
</dbReference>
<evidence type="ECO:0000313" key="11">
    <source>
        <dbReference type="Proteomes" id="UP000703661"/>
    </source>
</evidence>
<feature type="transmembrane region" description="Helical" evidence="8">
    <location>
        <begin position="545"/>
        <end position="564"/>
    </location>
</feature>
<feature type="domain" description="Major facilitator superfamily (MFS) profile" evidence="9">
    <location>
        <begin position="91"/>
        <end position="531"/>
    </location>
</feature>
<feature type="transmembrane region" description="Helical" evidence="8">
    <location>
        <begin position="148"/>
        <end position="167"/>
    </location>
</feature>
<evidence type="ECO:0000256" key="5">
    <source>
        <dbReference type="ARBA" id="ARBA00022989"/>
    </source>
</evidence>
<dbReference type="OrthoDB" id="10021397at2759"/>
<reference evidence="10" key="1">
    <citation type="journal article" date="2020" name="Fungal Divers.">
        <title>Resolving the Mortierellaceae phylogeny through synthesis of multi-gene phylogenetics and phylogenomics.</title>
        <authorList>
            <person name="Vandepol N."/>
            <person name="Liber J."/>
            <person name="Desiro A."/>
            <person name="Na H."/>
            <person name="Kennedy M."/>
            <person name="Barry K."/>
            <person name="Grigoriev I.V."/>
            <person name="Miller A.N."/>
            <person name="O'Donnell K."/>
            <person name="Stajich J.E."/>
            <person name="Bonito G."/>
        </authorList>
    </citation>
    <scope>NUCLEOTIDE SEQUENCE</scope>
    <source>
        <strain evidence="10">NRRL 2769</strain>
    </source>
</reference>
<feature type="transmembrane region" description="Helical" evidence="8">
    <location>
        <begin position="439"/>
        <end position="462"/>
    </location>
</feature>
<proteinExistence type="predicted"/>
<feature type="transmembrane region" description="Helical" evidence="8">
    <location>
        <begin position="469"/>
        <end position="493"/>
    </location>
</feature>
<comment type="caution">
    <text evidence="10">The sequence shown here is derived from an EMBL/GenBank/DDBJ whole genome shotgun (WGS) entry which is preliminary data.</text>
</comment>
<dbReference type="GO" id="GO:0022857">
    <property type="term" value="F:transmembrane transporter activity"/>
    <property type="evidence" value="ECO:0007669"/>
    <property type="project" value="InterPro"/>
</dbReference>
<gene>
    <name evidence="10" type="ORF">BGZ80_002942</name>
</gene>
<dbReference type="EMBL" id="JAAAID010001751">
    <property type="protein sequence ID" value="KAG0008899.1"/>
    <property type="molecule type" value="Genomic_DNA"/>
</dbReference>
<keyword evidence="3" id="KW-1003">Cell membrane</keyword>
<organism evidence="10 11">
    <name type="scientific">Entomortierella chlamydospora</name>
    <dbReference type="NCBI Taxonomy" id="101097"/>
    <lineage>
        <taxon>Eukaryota</taxon>
        <taxon>Fungi</taxon>
        <taxon>Fungi incertae sedis</taxon>
        <taxon>Mucoromycota</taxon>
        <taxon>Mortierellomycotina</taxon>
        <taxon>Mortierellomycetes</taxon>
        <taxon>Mortierellales</taxon>
        <taxon>Mortierellaceae</taxon>
        <taxon>Entomortierella</taxon>
    </lineage>
</organism>
<feature type="transmembrane region" description="Helical" evidence="8">
    <location>
        <begin position="210"/>
        <end position="233"/>
    </location>
</feature>
<feature type="transmembrane region" description="Helical" evidence="8">
    <location>
        <begin position="173"/>
        <end position="198"/>
    </location>
</feature>
<evidence type="ECO:0000256" key="6">
    <source>
        <dbReference type="ARBA" id="ARBA00023136"/>
    </source>
</evidence>
<dbReference type="SUPFAM" id="SSF103473">
    <property type="entry name" value="MFS general substrate transporter"/>
    <property type="match status" value="1"/>
</dbReference>
<evidence type="ECO:0000256" key="7">
    <source>
        <dbReference type="SAM" id="MobiDB-lite"/>
    </source>
</evidence>
<dbReference type="InterPro" id="IPR011701">
    <property type="entry name" value="MFS"/>
</dbReference>
<evidence type="ECO:0000256" key="2">
    <source>
        <dbReference type="ARBA" id="ARBA00022448"/>
    </source>
</evidence>
<protein>
    <recommendedName>
        <fullName evidence="9">Major facilitator superfamily (MFS) profile domain-containing protein</fullName>
    </recommendedName>
</protein>
<feature type="transmembrane region" description="Helical" evidence="8">
    <location>
        <begin position="300"/>
        <end position="323"/>
    </location>
</feature>
<feature type="compositionally biased region" description="Basic and acidic residues" evidence="7">
    <location>
        <begin position="38"/>
        <end position="57"/>
    </location>
</feature>
<dbReference type="Gene3D" id="1.20.1720.10">
    <property type="entry name" value="Multidrug resistance protein D"/>
    <property type="match status" value="1"/>
</dbReference>
<dbReference type="Proteomes" id="UP000703661">
    <property type="component" value="Unassembled WGS sequence"/>
</dbReference>
<name>A0A9P6MP71_9FUNG</name>
<dbReference type="CDD" id="cd17502">
    <property type="entry name" value="MFS_Azr1_MDR_like"/>
    <property type="match status" value="1"/>
</dbReference>
<keyword evidence="5 8" id="KW-1133">Transmembrane helix</keyword>
<evidence type="ECO:0000256" key="1">
    <source>
        <dbReference type="ARBA" id="ARBA00004651"/>
    </source>
</evidence>
<evidence type="ECO:0000256" key="8">
    <source>
        <dbReference type="SAM" id="Phobius"/>
    </source>
</evidence>
<dbReference type="PANTHER" id="PTHR23501:SF191">
    <property type="entry name" value="VACUOLAR BASIC AMINO ACID TRANSPORTER 4"/>
    <property type="match status" value="1"/>
</dbReference>
<dbReference type="InterPro" id="IPR020846">
    <property type="entry name" value="MFS_dom"/>
</dbReference>
<sequence>MEDNTKSSLQRSNSSNSKSSKNNGGDVIINPEGNGQKMELDENSQKLELDTPPKSELETIDNGGDDIERQDKEDAGKDLEAIIGKKAAIMLFIGLAMASFLASLDGTIIATALPRIASDFRAQSEMSWVATAYLLTFSKFSDIFGRKAMILFASVSFMVGSAGAGGARSMTMLIIFRAIQGLGGSGLLSIVLIIISDIFPLEERPKYQSIIWSVFGISSVIGPLLGGVFVQQVSWRWCFLINLPLGVVTIASVLIFMHLPFTPQRLQEQLARIDYLGTFLIIISVICLLLPITWGGVTYPWNSAVVIALFCVAAVLIIILIWVESRASEAIIPPRLFLNKNVTLIFGVNFLAGMGFLGVIFYSPIYFQVVKGTGSTSAGLHLLPMVLGLVLASIASGAMLGKVRDCRIFIWSGAMLMAIGIGLCILFDADSGMGPQIGYLLIVGVGIGLILQTCIIAAQAAVEKSQMAIVTALCGFFNSIGGAIGIAMCSALFNNRLAEGFAKLPEWAIVIIASSGITESITAVQDLPTDVKALVVECYVETFQYIFKCLTPIACVAFLLSLFIGKLRMMNPSEIIMAAA</sequence>
<feature type="compositionally biased region" description="Low complexity" evidence="7">
    <location>
        <begin position="1"/>
        <end position="23"/>
    </location>
</feature>
<feature type="transmembrane region" description="Helical" evidence="8">
    <location>
        <begin position="408"/>
        <end position="427"/>
    </location>
</feature>
<dbReference type="InterPro" id="IPR036259">
    <property type="entry name" value="MFS_trans_sf"/>
</dbReference>
<dbReference type="Pfam" id="PF07690">
    <property type="entry name" value="MFS_1"/>
    <property type="match status" value="1"/>
</dbReference>
<feature type="region of interest" description="Disordered" evidence="7">
    <location>
        <begin position="1"/>
        <end position="74"/>
    </location>
</feature>
<feature type="transmembrane region" description="Helical" evidence="8">
    <location>
        <begin position="239"/>
        <end position="261"/>
    </location>
</feature>
<keyword evidence="6 8" id="KW-0472">Membrane</keyword>
<dbReference type="PANTHER" id="PTHR23501">
    <property type="entry name" value="MAJOR FACILITATOR SUPERFAMILY"/>
    <property type="match status" value="1"/>
</dbReference>
<feature type="transmembrane region" description="Helical" evidence="8">
    <location>
        <begin position="379"/>
        <end position="401"/>
    </location>
</feature>
<dbReference type="GO" id="GO:0005886">
    <property type="term" value="C:plasma membrane"/>
    <property type="evidence" value="ECO:0007669"/>
    <property type="project" value="UniProtKB-SubCell"/>
</dbReference>
<evidence type="ECO:0000313" key="10">
    <source>
        <dbReference type="EMBL" id="KAG0008899.1"/>
    </source>
</evidence>
<feature type="transmembrane region" description="Helical" evidence="8">
    <location>
        <begin position="344"/>
        <end position="367"/>
    </location>
</feature>
<accession>A0A9P6MP71</accession>
<keyword evidence="2" id="KW-0813">Transport</keyword>
<evidence type="ECO:0000256" key="4">
    <source>
        <dbReference type="ARBA" id="ARBA00022692"/>
    </source>
</evidence>
<keyword evidence="11" id="KW-1185">Reference proteome</keyword>
<feature type="transmembrane region" description="Helical" evidence="8">
    <location>
        <begin position="87"/>
        <end position="113"/>
    </location>
</feature>
<evidence type="ECO:0000256" key="3">
    <source>
        <dbReference type="ARBA" id="ARBA00022475"/>
    </source>
</evidence>
<dbReference type="FunFam" id="1.20.1720.10:FF:000004">
    <property type="entry name" value="EmrB/QacA family drug resistance transporter"/>
    <property type="match status" value="1"/>
</dbReference>
<comment type="subcellular location">
    <subcellularLocation>
        <location evidence="1">Cell membrane</location>
        <topology evidence="1">Multi-pass membrane protein</topology>
    </subcellularLocation>
</comment>
<dbReference type="AlphaFoldDB" id="A0A9P6MP71"/>